<name>A0A1W2H4T9_9BACT</name>
<gene>
    <name evidence="1" type="ORF">SAMN00777080_2546</name>
</gene>
<accession>A0A1W2H4T9</accession>
<dbReference type="Proteomes" id="UP000192333">
    <property type="component" value="Chromosome I"/>
</dbReference>
<dbReference type="RefSeq" id="WP_084120782.1">
    <property type="nucleotide sequence ID" value="NZ_LT838813.1"/>
</dbReference>
<evidence type="ECO:0000313" key="1">
    <source>
        <dbReference type="EMBL" id="SMD43933.1"/>
    </source>
</evidence>
<evidence type="ECO:0000313" key="2">
    <source>
        <dbReference type="Proteomes" id="UP000192333"/>
    </source>
</evidence>
<sequence>MQGKISPIFGLFQQQFEKAKIHFSSLGKEFKGKKAIELEEKLIFLEIYIDLLSRIHFEEDKLKFKLFSPFKDIFKKLKKVKHLKMVLSQVESLKIQNNMVFSTYLKSLESDKKKLYAEAYDLIVGTPFHIWEKLYEDAFNFSKGLKPLMINTATTQIINEELEYFNLEQKTNLDSKALKDIYEGLRVIIALENLRIESGFNSIFVPDVHQHMGTLRLALFDWYQNHLFIQHLTFFLTDKESIPKKYLDLLSQLQLKKKSHTQNVVQKCKFLFERILE</sequence>
<organism evidence="1 2">
    <name type="scientific">Aquiflexum balticum DSM 16537</name>
    <dbReference type="NCBI Taxonomy" id="758820"/>
    <lineage>
        <taxon>Bacteria</taxon>
        <taxon>Pseudomonadati</taxon>
        <taxon>Bacteroidota</taxon>
        <taxon>Cytophagia</taxon>
        <taxon>Cytophagales</taxon>
        <taxon>Cyclobacteriaceae</taxon>
        <taxon>Aquiflexum</taxon>
    </lineage>
</organism>
<dbReference type="AlphaFoldDB" id="A0A1W2H4T9"/>
<reference evidence="2" key="1">
    <citation type="submission" date="2017-04" db="EMBL/GenBank/DDBJ databases">
        <authorList>
            <person name="Varghese N."/>
            <person name="Submissions S."/>
        </authorList>
    </citation>
    <scope>NUCLEOTIDE SEQUENCE [LARGE SCALE GENOMIC DNA]</scope>
    <source>
        <strain evidence="2">DSM 16537</strain>
    </source>
</reference>
<protein>
    <recommendedName>
        <fullName evidence="3">CHAD domain-containing protein</fullName>
    </recommendedName>
</protein>
<dbReference type="STRING" id="758820.SAMN00777080_2546"/>
<evidence type="ECO:0008006" key="3">
    <source>
        <dbReference type="Google" id="ProtNLM"/>
    </source>
</evidence>
<keyword evidence="2" id="KW-1185">Reference proteome</keyword>
<dbReference type="OrthoDB" id="835587at2"/>
<dbReference type="EMBL" id="LT838813">
    <property type="protein sequence ID" value="SMD43933.1"/>
    <property type="molecule type" value="Genomic_DNA"/>
</dbReference>
<proteinExistence type="predicted"/>